<evidence type="ECO:0000256" key="4">
    <source>
        <dbReference type="ARBA" id="ARBA00023163"/>
    </source>
</evidence>
<dbReference type="FunFam" id="1.10.10.10:FF:000001">
    <property type="entry name" value="LysR family transcriptional regulator"/>
    <property type="match status" value="1"/>
</dbReference>
<keyword evidence="2" id="KW-0805">Transcription regulation</keyword>
<dbReference type="GO" id="GO:0003700">
    <property type="term" value="F:DNA-binding transcription factor activity"/>
    <property type="evidence" value="ECO:0007669"/>
    <property type="project" value="InterPro"/>
</dbReference>
<evidence type="ECO:0000256" key="1">
    <source>
        <dbReference type="ARBA" id="ARBA00009437"/>
    </source>
</evidence>
<keyword evidence="3" id="KW-0238">DNA-binding</keyword>
<protein>
    <submittedName>
        <fullName evidence="6">LysR family transcriptional regulator</fullName>
    </submittedName>
</protein>
<dbReference type="InterPro" id="IPR036390">
    <property type="entry name" value="WH_DNA-bd_sf"/>
</dbReference>
<accession>A0A0B5AR05</accession>
<evidence type="ECO:0000313" key="7">
    <source>
        <dbReference type="Proteomes" id="UP000031449"/>
    </source>
</evidence>
<dbReference type="GO" id="GO:0003677">
    <property type="term" value="F:DNA binding"/>
    <property type="evidence" value="ECO:0007669"/>
    <property type="project" value="UniProtKB-KW"/>
</dbReference>
<dbReference type="InterPro" id="IPR005119">
    <property type="entry name" value="LysR_subst-bd"/>
</dbReference>
<gene>
    <name evidence="6" type="ORF">JMA_33430</name>
</gene>
<name>A0A0B5AR05_9BACL</name>
<dbReference type="InterPro" id="IPR036388">
    <property type="entry name" value="WH-like_DNA-bd_sf"/>
</dbReference>
<evidence type="ECO:0000259" key="5">
    <source>
        <dbReference type="PROSITE" id="PS50931"/>
    </source>
</evidence>
<dbReference type="HOGENOM" id="CLU_039613_6_2_9"/>
<evidence type="ECO:0000256" key="2">
    <source>
        <dbReference type="ARBA" id="ARBA00023015"/>
    </source>
</evidence>
<evidence type="ECO:0000313" key="6">
    <source>
        <dbReference type="EMBL" id="AJD92660.1"/>
    </source>
</evidence>
<dbReference type="PRINTS" id="PR00039">
    <property type="entry name" value="HTHLYSR"/>
</dbReference>
<keyword evidence="7" id="KW-1185">Reference proteome</keyword>
<feature type="domain" description="HTH lysR-type" evidence="5">
    <location>
        <begin position="1"/>
        <end position="58"/>
    </location>
</feature>
<dbReference type="BioCyc" id="JESP1508404:G14D9-12624-MONOMER"/>
<proteinExistence type="inferred from homology"/>
<dbReference type="SUPFAM" id="SSF53850">
    <property type="entry name" value="Periplasmic binding protein-like II"/>
    <property type="match status" value="1"/>
</dbReference>
<dbReference type="Proteomes" id="UP000031449">
    <property type="component" value="Chromosome"/>
</dbReference>
<organism evidence="6 7">
    <name type="scientific">Jeotgalibacillus malaysiensis</name>
    <dbReference type="NCBI Taxonomy" id="1508404"/>
    <lineage>
        <taxon>Bacteria</taxon>
        <taxon>Bacillati</taxon>
        <taxon>Bacillota</taxon>
        <taxon>Bacilli</taxon>
        <taxon>Bacillales</taxon>
        <taxon>Caryophanaceae</taxon>
        <taxon>Jeotgalibacillus</taxon>
    </lineage>
</organism>
<dbReference type="GO" id="GO:0005829">
    <property type="term" value="C:cytosol"/>
    <property type="evidence" value="ECO:0007669"/>
    <property type="project" value="TreeGrafter"/>
</dbReference>
<sequence length="294" mass="33592">MDIRQLQYFIEVARQRSYTKAAQTLHVTQPTLSKMVKNLEDELEVTLIDRSAKKIALTDAGEIVFEQAQKVVNSIEDLSISLYDTMNVKKGRITIGLPPVISTLFFPRIIAEFQQQFPDVTISLTEVGAQRVEEKVLEGEVDLGFVLLPVDENKFDSIEFVHQEIKLLVHKSHPLADREMIDLIELKHEPFLLLSKEFTLNSRTVEVCIEEGFTPQIAYESSQWDFIVGMVSKNLGVTLMPEQIGRRVTDPDVRMVNLSKPFPWVLGIISAKNRYMPYATKEFIKTVQGLHEGW</sequence>
<dbReference type="Gene3D" id="3.40.190.290">
    <property type="match status" value="1"/>
</dbReference>
<dbReference type="Pfam" id="PF03466">
    <property type="entry name" value="LysR_substrate"/>
    <property type="match status" value="1"/>
</dbReference>
<dbReference type="PROSITE" id="PS50931">
    <property type="entry name" value="HTH_LYSR"/>
    <property type="match status" value="1"/>
</dbReference>
<comment type="similarity">
    <text evidence="1">Belongs to the LysR transcriptional regulatory family.</text>
</comment>
<dbReference type="CDD" id="cd08438">
    <property type="entry name" value="PBP2_CidR"/>
    <property type="match status" value="1"/>
</dbReference>
<dbReference type="KEGG" id="jeo:JMA_33430"/>
<reference evidence="6 7" key="1">
    <citation type="submission" date="2014-08" db="EMBL/GenBank/DDBJ databases">
        <title>Complete genome of a marine bacteria Jeotgalibacillus malaysiensis.</title>
        <authorList>
            <person name="Yaakop A.S."/>
            <person name="Chan K.-G."/>
            <person name="Goh K.M."/>
        </authorList>
    </citation>
    <scope>NUCLEOTIDE SEQUENCE [LARGE SCALE GENOMIC DNA]</scope>
    <source>
        <strain evidence="6 7">D5</strain>
    </source>
</reference>
<dbReference type="OrthoDB" id="9803735at2"/>
<dbReference type="AlphaFoldDB" id="A0A0B5AR05"/>
<dbReference type="PANTHER" id="PTHR30419">
    <property type="entry name" value="HTH-TYPE TRANSCRIPTIONAL REGULATOR YBHD"/>
    <property type="match status" value="1"/>
</dbReference>
<dbReference type="InterPro" id="IPR050950">
    <property type="entry name" value="HTH-type_LysR_regulators"/>
</dbReference>
<dbReference type="Pfam" id="PF00126">
    <property type="entry name" value="HTH_1"/>
    <property type="match status" value="1"/>
</dbReference>
<dbReference type="InterPro" id="IPR000847">
    <property type="entry name" value="LysR_HTH_N"/>
</dbReference>
<dbReference type="EMBL" id="CP009416">
    <property type="protein sequence ID" value="AJD92660.1"/>
    <property type="molecule type" value="Genomic_DNA"/>
</dbReference>
<dbReference type="STRING" id="1508404.JMA_33430"/>
<dbReference type="Gene3D" id="1.10.10.10">
    <property type="entry name" value="Winged helix-like DNA-binding domain superfamily/Winged helix DNA-binding domain"/>
    <property type="match status" value="1"/>
</dbReference>
<evidence type="ECO:0000256" key="3">
    <source>
        <dbReference type="ARBA" id="ARBA00023125"/>
    </source>
</evidence>
<dbReference type="SUPFAM" id="SSF46785">
    <property type="entry name" value="Winged helix' DNA-binding domain"/>
    <property type="match status" value="1"/>
</dbReference>
<dbReference type="PANTHER" id="PTHR30419:SF8">
    <property type="entry name" value="NITROGEN ASSIMILATION TRANSCRIPTIONAL ACTIVATOR-RELATED"/>
    <property type="match status" value="1"/>
</dbReference>
<keyword evidence="4" id="KW-0804">Transcription</keyword>